<dbReference type="InterPro" id="IPR013815">
    <property type="entry name" value="ATP_grasp_subdomain_1"/>
</dbReference>
<evidence type="ECO:0000256" key="5">
    <source>
        <dbReference type="ARBA" id="ARBA00022801"/>
    </source>
</evidence>
<proteinExistence type="predicted"/>
<dbReference type="NCBIfam" id="TIGR02713">
    <property type="entry name" value="allophanate_hyd"/>
    <property type="match status" value="1"/>
</dbReference>
<dbReference type="FunFam" id="3.10.490.10:FF:000010">
    <property type="entry name" value="Urea amidolyase"/>
    <property type="match status" value="1"/>
</dbReference>
<dbReference type="FunCoup" id="G0VBI6">
    <property type="interactions" value="193"/>
</dbReference>
<dbReference type="InterPro" id="IPR011053">
    <property type="entry name" value="Single_hybrid_motif"/>
</dbReference>
<evidence type="ECO:0000256" key="9">
    <source>
        <dbReference type="ARBA" id="ARBA00051032"/>
    </source>
</evidence>
<dbReference type="PANTHER" id="PTHR18866:SF128">
    <property type="entry name" value="UREA AMIDOLYASE"/>
    <property type="match status" value="1"/>
</dbReference>
<evidence type="ECO:0000256" key="6">
    <source>
        <dbReference type="ARBA" id="ARBA00022840"/>
    </source>
</evidence>
<dbReference type="InterPro" id="IPR016185">
    <property type="entry name" value="PreATP-grasp_dom_sf"/>
</dbReference>
<evidence type="ECO:0000256" key="1">
    <source>
        <dbReference type="ARBA" id="ARBA00001953"/>
    </source>
</evidence>
<dbReference type="FunFam" id="3.40.50.20:FF:000010">
    <property type="entry name" value="Propionyl-CoA carboxylase subunit alpha"/>
    <property type="match status" value="1"/>
</dbReference>
<dbReference type="GO" id="GO:0005524">
    <property type="term" value="F:ATP binding"/>
    <property type="evidence" value="ECO:0007669"/>
    <property type="project" value="UniProtKB-UniRule"/>
</dbReference>
<name>G0VBI6_NAUCA</name>
<dbReference type="Pfam" id="PF01425">
    <property type="entry name" value="Amidase"/>
    <property type="match status" value="1"/>
</dbReference>
<dbReference type="eggNOG" id="KOG1211">
    <property type="taxonomic scope" value="Eukaryota"/>
</dbReference>
<evidence type="ECO:0000313" key="21">
    <source>
        <dbReference type="Proteomes" id="UP000001640"/>
    </source>
</evidence>
<dbReference type="Gene3D" id="3.40.50.20">
    <property type="match status" value="1"/>
</dbReference>
<dbReference type="InterPro" id="IPR000089">
    <property type="entry name" value="Biotin_lipoyl"/>
</dbReference>
<dbReference type="GO" id="GO:0004847">
    <property type="term" value="F:urea carboxylase activity"/>
    <property type="evidence" value="ECO:0007669"/>
    <property type="project" value="UniProtKB-EC"/>
</dbReference>
<dbReference type="GO" id="GO:0004039">
    <property type="term" value="F:allophanate hydrolase activity"/>
    <property type="evidence" value="ECO:0007669"/>
    <property type="project" value="UniProtKB-EC"/>
</dbReference>
<dbReference type="Pfam" id="PF02682">
    <property type="entry name" value="CT_C_D"/>
    <property type="match status" value="1"/>
</dbReference>
<protein>
    <recommendedName>
        <fullName evidence="15">Urea amidolyase</fullName>
        <ecNumber evidence="13">3.5.1.54</ecNumber>
        <ecNumber evidence="14">6.3.4.6</ecNumber>
    </recommendedName>
</protein>
<dbReference type="SUPFAM" id="SSF160467">
    <property type="entry name" value="PH0987 N-terminal domain-like"/>
    <property type="match status" value="1"/>
</dbReference>
<dbReference type="SMART" id="SM00797">
    <property type="entry name" value="AHS2"/>
    <property type="match status" value="1"/>
</dbReference>
<evidence type="ECO:0000256" key="4">
    <source>
        <dbReference type="ARBA" id="ARBA00022741"/>
    </source>
</evidence>
<dbReference type="Gene3D" id="3.90.1300.10">
    <property type="entry name" value="Amidase signature (AS) domain"/>
    <property type="match status" value="1"/>
</dbReference>
<comment type="pathway">
    <text evidence="11">Nitrogen metabolism; urea degradation; CO(2) and NH(3) from urea (allophanate route): step 2/2.</text>
</comment>
<dbReference type="InterPro" id="IPR036928">
    <property type="entry name" value="AS_sf"/>
</dbReference>
<dbReference type="Gene3D" id="2.40.50.100">
    <property type="match status" value="1"/>
</dbReference>
<dbReference type="SUPFAM" id="SSF51246">
    <property type="entry name" value="Rudiment single hybrid motif"/>
    <property type="match status" value="1"/>
</dbReference>
<gene>
    <name evidence="20" type="primary">NCAS0B02280</name>
    <name evidence="20" type="ordered locus">NCAS_0B02280</name>
</gene>
<comment type="cofactor">
    <cofactor evidence="1">
        <name>biotin</name>
        <dbReference type="ChEBI" id="CHEBI:57586"/>
    </cofactor>
</comment>
<dbReference type="NCBIfam" id="NF006043">
    <property type="entry name" value="PRK08186.1"/>
    <property type="match status" value="1"/>
</dbReference>
<dbReference type="SUPFAM" id="SSF56059">
    <property type="entry name" value="Glutathione synthetase ATP-binding domain-like"/>
    <property type="match status" value="1"/>
</dbReference>
<evidence type="ECO:0000256" key="15">
    <source>
        <dbReference type="ARBA" id="ARBA00068809"/>
    </source>
</evidence>
<dbReference type="InParanoid" id="G0VBI6"/>
<dbReference type="GO" id="GO:0046872">
    <property type="term" value="F:metal ion binding"/>
    <property type="evidence" value="ECO:0007669"/>
    <property type="project" value="InterPro"/>
</dbReference>
<dbReference type="RefSeq" id="XP_003674686.1">
    <property type="nucleotide sequence ID" value="XM_003674638.1"/>
</dbReference>
<dbReference type="InterPro" id="IPR005479">
    <property type="entry name" value="CPAse_ATP-bd"/>
</dbReference>
<keyword evidence="7" id="KW-0092">Biotin</keyword>
<dbReference type="PROSITE" id="PS00866">
    <property type="entry name" value="CPSASE_1"/>
    <property type="match status" value="1"/>
</dbReference>
<dbReference type="Proteomes" id="UP000001640">
    <property type="component" value="Chromosome 2"/>
</dbReference>
<dbReference type="SUPFAM" id="SSF51230">
    <property type="entry name" value="Single hybrid motif"/>
    <property type="match status" value="1"/>
</dbReference>
<dbReference type="Gene3D" id="2.40.100.10">
    <property type="entry name" value="Cyclophilin-like"/>
    <property type="match status" value="2"/>
</dbReference>
<evidence type="ECO:0000256" key="11">
    <source>
        <dbReference type="ARBA" id="ARBA00060545"/>
    </source>
</evidence>
<evidence type="ECO:0000256" key="8">
    <source>
        <dbReference type="ARBA" id="ARBA00023268"/>
    </source>
</evidence>
<dbReference type="PROSITE" id="PS00867">
    <property type="entry name" value="CPSASE_2"/>
    <property type="match status" value="1"/>
</dbReference>
<dbReference type="InterPro" id="IPR029000">
    <property type="entry name" value="Cyclophilin-like_dom_sf"/>
</dbReference>
<accession>G0VBI6</accession>
<dbReference type="InterPro" id="IPR014085">
    <property type="entry name" value="Allophanate_hydrolase"/>
</dbReference>
<dbReference type="Gene3D" id="3.30.1490.20">
    <property type="entry name" value="ATP-grasp fold, A domain"/>
    <property type="match status" value="1"/>
</dbReference>
<dbReference type="NCBIfam" id="TIGR00724">
    <property type="entry name" value="urea_amlyse_rel"/>
    <property type="match status" value="1"/>
</dbReference>
<keyword evidence="5" id="KW-0378">Hydrolase</keyword>
<dbReference type="KEGG" id="ncs:NCAS_0B02280"/>
<dbReference type="InterPro" id="IPR053844">
    <property type="entry name" value="AH_C"/>
</dbReference>
<dbReference type="eggNOG" id="KOG0238">
    <property type="taxonomic scope" value="Eukaryota"/>
</dbReference>
<comment type="pathway">
    <text evidence="12">Nitrogen metabolism; urea degradation; CO(2) and NH(3) from urea (allophanate route): step 1/2.</text>
</comment>
<dbReference type="Gene3D" id="1.20.58.1700">
    <property type="match status" value="1"/>
</dbReference>
<dbReference type="SUPFAM" id="SSF52440">
    <property type="entry name" value="PreATP-grasp domain"/>
    <property type="match status" value="1"/>
</dbReference>
<reference evidence="20 21" key="1">
    <citation type="journal article" date="2011" name="Proc. Natl. Acad. Sci. U.S.A.">
        <title>Evolutionary erosion of yeast sex chromosomes by mating-type switching accidents.</title>
        <authorList>
            <person name="Gordon J.L."/>
            <person name="Armisen D."/>
            <person name="Proux-Wera E."/>
            <person name="Oheigeartaigh S.S."/>
            <person name="Byrne K.P."/>
            <person name="Wolfe K.H."/>
        </authorList>
    </citation>
    <scope>NUCLEOTIDE SEQUENCE [LARGE SCALE GENOMIC DNA]</scope>
    <source>
        <strain evidence="21">ATCC 76901 / BCRC 22586 / CBS 4309 / NBRC 1992 / NRRL Y-12630</strain>
    </source>
</reference>
<dbReference type="Pfam" id="PF21986">
    <property type="entry name" value="AH_C"/>
    <property type="match status" value="1"/>
</dbReference>
<dbReference type="EC" id="3.5.1.54" evidence="13"/>
<organism evidence="20 21">
    <name type="scientific">Naumovozyma castellii</name>
    <name type="common">Yeast</name>
    <name type="synonym">Saccharomyces castellii</name>
    <dbReference type="NCBI Taxonomy" id="27288"/>
    <lineage>
        <taxon>Eukaryota</taxon>
        <taxon>Fungi</taxon>
        <taxon>Dikarya</taxon>
        <taxon>Ascomycota</taxon>
        <taxon>Saccharomycotina</taxon>
        <taxon>Saccharomycetes</taxon>
        <taxon>Saccharomycetales</taxon>
        <taxon>Saccharomycetaceae</taxon>
        <taxon>Naumovozyma</taxon>
    </lineage>
</organism>
<dbReference type="InterPro" id="IPR011764">
    <property type="entry name" value="Biotin_carboxylation_dom"/>
</dbReference>
<dbReference type="SMART" id="SM00878">
    <property type="entry name" value="Biotin_carb_C"/>
    <property type="match status" value="1"/>
</dbReference>
<dbReference type="OMA" id="GGMYMCI"/>
<dbReference type="Pfam" id="PF00289">
    <property type="entry name" value="Biotin_carb_N"/>
    <property type="match status" value="1"/>
</dbReference>
<keyword evidence="8" id="KW-0511">Multifunctional enzyme</keyword>
<dbReference type="InterPro" id="IPR005482">
    <property type="entry name" value="Biotin_COase_C"/>
</dbReference>
<dbReference type="PANTHER" id="PTHR18866">
    <property type="entry name" value="CARBOXYLASE:PYRUVATE/ACETYL-COA/PROPIONYL-COA CARBOXYLASE"/>
    <property type="match status" value="1"/>
</dbReference>
<keyword evidence="21" id="KW-1185">Reference proteome</keyword>
<evidence type="ECO:0000256" key="2">
    <source>
        <dbReference type="ARBA" id="ARBA00011245"/>
    </source>
</evidence>
<evidence type="ECO:0000256" key="13">
    <source>
        <dbReference type="ARBA" id="ARBA00066801"/>
    </source>
</evidence>
<dbReference type="Gene3D" id="3.10.490.10">
    <property type="entry name" value="Gamma-glutamyl cyclotransferase-like"/>
    <property type="match status" value="1"/>
</dbReference>
<evidence type="ECO:0000259" key="17">
    <source>
        <dbReference type="PROSITE" id="PS50968"/>
    </source>
</evidence>
<dbReference type="EC" id="6.3.4.6" evidence="14"/>
<evidence type="ECO:0000256" key="3">
    <source>
        <dbReference type="ARBA" id="ARBA00022598"/>
    </source>
</evidence>
<dbReference type="InterPro" id="IPR023631">
    <property type="entry name" value="Amidase_dom"/>
</dbReference>
<dbReference type="InterPro" id="IPR011761">
    <property type="entry name" value="ATP-grasp"/>
</dbReference>
<dbReference type="SUPFAM" id="SSF50891">
    <property type="entry name" value="Cyclophilin-like"/>
    <property type="match status" value="2"/>
</dbReference>
<keyword evidence="4 16" id="KW-0547">Nucleotide-binding</keyword>
<dbReference type="PROSITE" id="PS50968">
    <property type="entry name" value="BIOTINYL_LIPOYL"/>
    <property type="match status" value="1"/>
</dbReference>
<dbReference type="InterPro" id="IPR003778">
    <property type="entry name" value="CT_A_B"/>
</dbReference>
<dbReference type="Pfam" id="PF02785">
    <property type="entry name" value="Biotin_carb_C"/>
    <property type="match status" value="1"/>
</dbReference>
<reference key="2">
    <citation type="submission" date="2011-08" db="EMBL/GenBank/DDBJ databases">
        <title>Genome sequence of Naumovozyma castellii.</title>
        <authorList>
            <person name="Gordon J.L."/>
            <person name="Armisen D."/>
            <person name="Proux-Wera E."/>
            <person name="OhEigeartaigh S.S."/>
            <person name="Byrne K.P."/>
            <person name="Wolfe K.H."/>
        </authorList>
    </citation>
    <scope>NUCLEOTIDE SEQUENCE</scope>
    <source>
        <strain>Type strain:CBS 4309</strain>
    </source>
</reference>
<feature type="domain" description="Lipoyl-binding" evidence="17">
    <location>
        <begin position="1751"/>
        <end position="1830"/>
    </location>
</feature>
<sequence>MTNNIAKKTLGWSIKDWIEFHQSVTADESFKQLQYLVECQQIAPTDPAWLSLCSADTLKKQWQILQHRSGKESLPLYGVPVAIKDNIDARGFPTTAACPSFLYEPEKDSKVVKLLRNAGAIIIGKTNLDQFATGLVGTRSPYGKTPCVFSDKHVSGGSSAGSASVVARGIVPIALGTDTAGSGRVPAALNNLIGLKPTKGTFSCQGVVPACKSLDCVSVFSLNLSDAECCFKILCESDLENDEYSRTYPRSPLRKFSDSVTIGIPKDLLWYGEEENPVLYDNAIKQLEKSGANITKIDFEPLLELARCLYEGPWVAERYSAVKDFLQKNPSSKGFDHVVKSIIDSAKKFSAVDAFQFEYKRQGLLQKIDKLLENIDALCVPTCPLNPTFEDVSNEPILVNSRQGTWTNFVNLADMAALAIPSGFRSDGLPTGITLIGKKFTDFALLDLAQMYFQIAYPNNSRTFGIFTEGVEINDDKVSGPVISSSDSIKLAVVGAHLKGLPLHWQLEKVNATFISSTKTSKNYELYALPRTGPILKPGLRRVNEEGFAIQVETYSIPVENFGTFISMVPEPLGIGSVELENGEWVKSFICEESGYTAKGSVNITKYGGFKTYLKFLETNTKTKKPFTTVLVANRGEIAVRIIKTLKKMEIQSVAIFSTPDRYSQHVIDADLTVDLKGVSAADTYLNIEKIIDAAKKTGAQAIIPGYGFLSENADFSERCDAEGITFVGPSGDVMRGLGLKHSAREIAKKANVPLVPGSSLITTAHEAKEIAAKLEYPIMVKSTAGGGGIGLQKVESEDDIERIFETVKHQGAAYFGDSGVFMERFIENARHVEVQIMGDGLGNALAIGERDCSLQRRNQKIIEETPAPNLPETTRQKLREAAQRLGSLLKYKCAGTVEFIYDEIRDEFYFLEVNTRLQVEHPITEMVTGIDLVEWMLVIAADMAPDFNQLKIDVNGVAMEARLYAENPVHDFKPSPGQLVEVEFPKWARIDTWVSKGTIVTPEYDPTLAKIIVHGKDRHDALEKLNKALVETKVSGCITNIDYLRSISSSEMFRDAKVSTNILNSYDYKPSAMEIILPGSHTSIQDYPGRKGCWRIGVPPSGPMDAFSFRLANKIVGNNHKAPAFEITLNGPTILFHIDAIIGITGGACVCQLNNTQIEQFKPIHVTSGDKLSIGKLLTGCRAYLAIRGGVDVPEYLGSKSTFTLGNFGGYSGRCLKMGDTLFIDQNKLNKYVLPGHNYSDQPLSYSLLPDMPTDKQWKIGVLCGPHGSPDFFKPEYVDSFFSEKWKVHYNSNRFGVRLSGPKPVWARKDGGEGGLHPSNAHDYVYSLGAINFTGDEPVIVTCDGPSLGGFVCHAVVAESELWKVGQVKPGDYIQFVPISFESARELMKSQDVAINTLEPKSLKTLDDIITLPTPEDPVLRLLPERPGISPRITYRQAGDRYILVEYGENIMDLNICYRIHSLIGLVDDYNTAGIVEMSQGVRSVLIEFDPYVISQTQLLTLLLAYEEELPYTENWTVNSKVIRLPMAFEDSKTMACVARYQETIRSSAPWLPNNADFVANINGITHKDVYDLVYSARFMVLGLGDVFLGSPCAVPLDPRHRLLGSKYNPSRTFTERGAVGLGGMFMCIYAASSPGGYQLMGRTIPIWDKLLLLSSSEQPWLLNPFDQIEFYPVSEKELDRLTDDFDYGKYIVDSRKEKFNHMDYLKWVDENSKSITEFQLLQEGENAEKFAKLIELSNAELDENDEIEKDQVNDYPENSVMIYSEYSGRFWKPLVTEGEFVKSGQGLIIIEAMKTEMLVPTLHDGKVLKIVHKNGSMVDSGDLVVVIEPIFA</sequence>
<dbReference type="GeneID" id="96901872"/>
<dbReference type="Gene3D" id="3.30.1360.40">
    <property type="match status" value="1"/>
</dbReference>
<dbReference type="InterPro" id="IPR011054">
    <property type="entry name" value="Rudment_hybrid_motif"/>
</dbReference>
<evidence type="ECO:0000313" key="20">
    <source>
        <dbReference type="EMBL" id="CCC68312.1"/>
    </source>
</evidence>
<comment type="subunit">
    <text evidence="2">Monomer.</text>
</comment>
<dbReference type="Pfam" id="PF00364">
    <property type="entry name" value="Biotin_lipoyl"/>
    <property type="match status" value="1"/>
</dbReference>
<dbReference type="Pfam" id="PF02626">
    <property type="entry name" value="CT_A_B"/>
    <property type="match status" value="1"/>
</dbReference>
<dbReference type="CDD" id="cd06850">
    <property type="entry name" value="biotinyl_domain"/>
    <property type="match status" value="1"/>
</dbReference>
<feature type="domain" description="ATP-grasp" evidence="18">
    <location>
        <begin position="745"/>
        <end position="942"/>
    </location>
</feature>
<keyword evidence="6 16" id="KW-0067">ATP-binding</keyword>
<dbReference type="SUPFAM" id="SSF75304">
    <property type="entry name" value="Amidase signature (AS) enzymes"/>
    <property type="match status" value="1"/>
</dbReference>
<dbReference type="InterPro" id="IPR005481">
    <property type="entry name" value="BC-like_N"/>
</dbReference>
<dbReference type="Pfam" id="PF02786">
    <property type="entry name" value="CPSase_L_D2"/>
    <property type="match status" value="1"/>
</dbReference>
<evidence type="ECO:0000256" key="10">
    <source>
        <dbReference type="ARBA" id="ARBA00052931"/>
    </source>
</evidence>
<dbReference type="SMART" id="SM00796">
    <property type="entry name" value="AHS1"/>
    <property type="match status" value="1"/>
</dbReference>
<dbReference type="InterPro" id="IPR050856">
    <property type="entry name" value="Biotin_carboxylase_complex"/>
</dbReference>
<evidence type="ECO:0000256" key="14">
    <source>
        <dbReference type="ARBA" id="ARBA00066845"/>
    </source>
</evidence>
<dbReference type="InterPro" id="IPR014084">
    <property type="entry name" value="Urea_COase"/>
</dbReference>
<evidence type="ECO:0000256" key="12">
    <source>
        <dbReference type="ARBA" id="ARBA00060673"/>
    </source>
</evidence>
<dbReference type="STRING" id="1064592.G0VBI6"/>
<dbReference type="NCBIfam" id="TIGR02712">
    <property type="entry name" value="urea_carbox"/>
    <property type="match status" value="1"/>
</dbReference>
<evidence type="ECO:0000259" key="19">
    <source>
        <dbReference type="PROSITE" id="PS50979"/>
    </source>
</evidence>
<evidence type="ECO:0000256" key="7">
    <source>
        <dbReference type="ARBA" id="ARBA00023267"/>
    </source>
</evidence>
<feature type="domain" description="Biotin carboxylation" evidence="19">
    <location>
        <begin position="626"/>
        <end position="1069"/>
    </location>
</feature>
<evidence type="ECO:0000256" key="16">
    <source>
        <dbReference type="PROSITE-ProRule" id="PRU00409"/>
    </source>
</evidence>
<dbReference type="EMBL" id="HE576753">
    <property type="protein sequence ID" value="CCC68312.1"/>
    <property type="molecule type" value="Genomic_DNA"/>
</dbReference>
<dbReference type="InterPro" id="IPR003833">
    <property type="entry name" value="CT_C_D"/>
</dbReference>
<dbReference type="OrthoDB" id="196847at2759"/>
<comment type="catalytic activity">
    <reaction evidence="10">
        <text>urea-1-carboxylate + H2O + 3 H(+) = 2 NH4(+) + 2 CO2</text>
        <dbReference type="Rhea" id="RHEA:19029"/>
        <dbReference type="ChEBI" id="CHEBI:15377"/>
        <dbReference type="ChEBI" id="CHEBI:15378"/>
        <dbReference type="ChEBI" id="CHEBI:15832"/>
        <dbReference type="ChEBI" id="CHEBI:16526"/>
        <dbReference type="ChEBI" id="CHEBI:28938"/>
        <dbReference type="EC" id="3.5.1.54"/>
    </reaction>
</comment>
<keyword evidence="3" id="KW-0436">Ligase</keyword>
<dbReference type="GO" id="GO:0043419">
    <property type="term" value="P:urea catabolic process"/>
    <property type="evidence" value="ECO:0007669"/>
    <property type="project" value="EnsemblFungi"/>
</dbReference>
<dbReference type="HOGENOM" id="CLU_002162_4_0_1"/>
<dbReference type="Gene3D" id="3.30.470.20">
    <property type="entry name" value="ATP-grasp fold, B domain"/>
    <property type="match status" value="1"/>
</dbReference>
<comment type="catalytic activity">
    <reaction evidence="9">
        <text>urea + hydrogencarbonate + ATP = urea-1-carboxylate + ADP + phosphate + H(+)</text>
        <dbReference type="Rhea" id="RHEA:20896"/>
        <dbReference type="ChEBI" id="CHEBI:15378"/>
        <dbReference type="ChEBI" id="CHEBI:15832"/>
        <dbReference type="ChEBI" id="CHEBI:16199"/>
        <dbReference type="ChEBI" id="CHEBI:17544"/>
        <dbReference type="ChEBI" id="CHEBI:30616"/>
        <dbReference type="ChEBI" id="CHEBI:43474"/>
        <dbReference type="ChEBI" id="CHEBI:456216"/>
        <dbReference type="EC" id="6.3.4.6"/>
    </reaction>
</comment>
<evidence type="ECO:0000259" key="18">
    <source>
        <dbReference type="PROSITE" id="PS50975"/>
    </source>
</evidence>
<dbReference type="PROSITE" id="PS50979">
    <property type="entry name" value="BC"/>
    <property type="match status" value="1"/>
</dbReference>
<dbReference type="PROSITE" id="PS50975">
    <property type="entry name" value="ATP_GRASP"/>
    <property type="match status" value="1"/>
</dbReference>